<organism evidence="2 3">
    <name type="scientific">Pelagomonas calceolata</name>
    <dbReference type="NCBI Taxonomy" id="35677"/>
    <lineage>
        <taxon>Eukaryota</taxon>
        <taxon>Sar</taxon>
        <taxon>Stramenopiles</taxon>
        <taxon>Ochrophyta</taxon>
        <taxon>Pelagophyceae</taxon>
        <taxon>Pelagomonadales</taxon>
        <taxon>Pelagomonadaceae</taxon>
        <taxon>Pelagomonas</taxon>
    </lineage>
</organism>
<feature type="compositionally biased region" description="Basic and acidic residues" evidence="1">
    <location>
        <begin position="692"/>
        <end position="706"/>
    </location>
</feature>
<dbReference type="Proteomes" id="UP000789595">
    <property type="component" value="Unassembled WGS sequence"/>
</dbReference>
<evidence type="ECO:0000313" key="3">
    <source>
        <dbReference type="Proteomes" id="UP000789595"/>
    </source>
</evidence>
<evidence type="ECO:0000313" key="2">
    <source>
        <dbReference type="EMBL" id="CAH0368443.1"/>
    </source>
</evidence>
<name>A0A8J2SB02_9STRA</name>
<feature type="region of interest" description="Disordered" evidence="1">
    <location>
        <begin position="691"/>
        <end position="761"/>
    </location>
</feature>
<dbReference type="EMBL" id="CAKKNE010000002">
    <property type="protein sequence ID" value="CAH0368443.1"/>
    <property type="molecule type" value="Genomic_DNA"/>
</dbReference>
<comment type="caution">
    <text evidence="2">The sequence shown here is derived from an EMBL/GenBank/DDBJ whole genome shotgun (WGS) entry which is preliminary data.</text>
</comment>
<proteinExistence type="predicted"/>
<accession>A0A8J2SB02</accession>
<keyword evidence="3" id="KW-1185">Reference proteome</keyword>
<evidence type="ECO:0000256" key="1">
    <source>
        <dbReference type="SAM" id="MobiDB-lite"/>
    </source>
</evidence>
<sequence>MIAAHLRKERALTRCRYSVENCPPPPARERPVACYNFEKPRVRRVNRDACRRGAGAQLLKGLLEDKLRRTWAALAPAGPPPRLAQAAPAAVAVVLAARRAVDASATRRLRGAWTALRGSDLRPLALLLGACASRWRRNSIDGAWRALGRGVKAGRRSEQRRRAGLDAVARALDRSTRIRRRRLLLRAFGRVLAAATANPAPTPCTAVTAAVANVARSQNRRRKLRALDQLRCAARTTRALLRVLQFRVVAEKRTALARLRRGGDCRRRHAAVGGALVAANRKWHRRRKMRAIKQWARIVRPKWADRGAALRACGAMAVAAARRAAWARLAHHDRIHRHGVFRVQCLAAVAAANARRRQAELLAPVRCRALEAAKHVALRATAAALARARARRAWSQWRVRAAARGARRAVEKAVACAHHASARLDGACDLIGGHWDLARKLGFYVLRGASRPANVLRMRRAFTRWVGPRWLLPLRPPPPRPRAYAAAAFIVLHGRRRVQAESCTAAFREWRRAAFVSRRAAAARRTAVSMLARCVARRVDRRLRAALANLRVAHARRRAIEVAAVARAAARADAAYADAARRISDAETRAGFALAAAQDAEARAKAGTAAAEKRAASAIAAAAQAASTAREAAATVAVEARERAMADLAALRAASARDVASAKAAVASAVSERDAALDEARAARAEALASRRAADAKAERDKKATRDATVGTLAARPATDAAAKRDQKATADADRRPRKVEEATPLTRKVRQAKRDARAARKKAEKARMRILVKLTPLLVRCGADTVALYFRAWRRRTQLSRPGVATRSEASVQVLRRMARRGSISAAFVLWRRAWLQSAVSAPGPASPHALAYAADY</sequence>
<feature type="compositionally biased region" description="Basic and acidic residues" evidence="1">
    <location>
        <begin position="722"/>
        <end position="742"/>
    </location>
</feature>
<reference evidence="2" key="1">
    <citation type="submission" date="2021-11" db="EMBL/GenBank/DDBJ databases">
        <authorList>
            <consortium name="Genoscope - CEA"/>
            <person name="William W."/>
        </authorList>
    </citation>
    <scope>NUCLEOTIDE SEQUENCE</scope>
</reference>
<dbReference type="AlphaFoldDB" id="A0A8J2SB02"/>
<gene>
    <name evidence="2" type="ORF">PECAL_2P15090</name>
</gene>
<protein>
    <submittedName>
        <fullName evidence="2">Uncharacterized protein</fullName>
    </submittedName>
</protein>